<keyword evidence="1" id="KW-0812">Transmembrane</keyword>
<dbReference type="RefSeq" id="WP_255189174.1">
    <property type="nucleotide sequence ID" value="NZ_CP113517.1"/>
</dbReference>
<feature type="transmembrane region" description="Helical" evidence="1">
    <location>
        <begin position="138"/>
        <end position="158"/>
    </location>
</feature>
<evidence type="ECO:0000256" key="1">
    <source>
        <dbReference type="SAM" id="Phobius"/>
    </source>
</evidence>
<protein>
    <submittedName>
        <fullName evidence="2">Uncharacterized protein</fullName>
    </submittedName>
</protein>
<evidence type="ECO:0000313" key="2">
    <source>
        <dbReference type="EMBL" id="WAR44185.1"/>
    </source>
</evidence>
<reference evidence="2" key="1">
    <citation type="submission" date="2022-11" db="EMBL/GenBank/DDBJ databases">
        <title>Methylomonas rapida sp. nov., Carotenoid-Producing Obligate Methanotrophs with High Growth Characteristics and Biotechnological Potential.</title>
        <authorList>
            <person name="Tikhonova E.N."/>
            <person name="Suleimanov R.Z."/>
            <person name="Miroshnikov K."/>
            <person name="Oshkin I.Y."/>
            <person name="Belova S.E."/>
            <person name="Danilova O.V."/>
            <person name="Ashikhmin A."/>
            <person name="Konopkin A."/>
            <person name="But S.Y."/>
            <person name="Khmelenina V.N."/>
            <person name="Kuznetsov N."/>
            <person name="Pimenov N.V."/>
            <person name="Dedysh S.N."/>
        </authorList>
    </citation>
    <scope>NUCLEOTIDE SEQUENCE</scope>
    <source>
        <strain evidence="2">MP1</strain>
    </source>
</reference>
<sequence length="164" mass="18634">MAKIFLLPDWRTALRGGLIYAAGDTIATLIVGEFSPSRALGLLLVGATVYATEIPSYFRWIHSRFGLPGRWNSLNRALLAQAFFNPLWIARHLLFIRLFSARWSELNWQLLSIGLDSFLHIVPVGLLMNYLIQNRVPLTWRFLASAAYSALMAIYFALSEVWFG</sequence>
<dbReference type="EMBL" id="CP113517">
    <property type="protein sequence ID" value="WAR44185.1"/>
    <property type="molecule type" value="Genomic_DNA"/>
</dbReference>
<name>A0ABY7GIV3_9GAMM</name>
<gene>
    <name evidence="2" type="ORF">NM686_017680</name>
</gene>
<feature type="transmembrane region" description="Helical" evidence="1">
    <location>
        <begin position="39"/>
        <end position="58"/>
    </location>
</feature>
<feature type="transmembrane region" description="Helical" evidence="1">
    <location>
        <begin position="12"/>
        <end position="32"/>
    </location>
</feature>
<accession>A0ABY7GIV3</accession>
<keyword evidence="1" id="KW-0472">Membrane</keyword>
<dbReference type="Proteomes" id="UP001162780">
    <property type="component" value="Chromosome"/>
</dbReference>
<feature type="transmembrane region" description="Helical" evidence="1">
    <location>
        <begin position="110"/>
        <end position="132"/>
    </location>
</feature>
<evidence type="ECO:0000313" key="3">
    <source>
        <dbReference type="Proteomes" id="UP001162780"/>
    </source>
</evidence>
<keyword evidence="3" id="KW-1185">Reference proteome</keyword>
<feature type="transmembrane region" description="Helical" evidence="1">
    <location>
        <begin position="78"/>
        <end position="98"/>
    </location>
</feature>
<organism evidence="2 3">
    <name type="scientific">Methylomonas rapida</name>
    <dbReference type="NCBI Taxonomy" id="2963939"/>
    <lineage>
        <taxon>Bacteria</taxon>
        <taxon>Pseudomonadati</taxon>
        <taxon>Pseudomonadota</taxon>
        <taxon>Gammaproteobacteria</taxon>
        <taxon>Methylococcales</taxon>
        <taxon>Methylococcaceae</taxon>
        <taxon>Methylomonas</taxon>
    </lineage>
</organism>
<keyword evidence="1" id="KW-1133">Transmembrane helix</keyword>
<proteinExistence type="predicted"/>